<dbReference type="EMBL" id="FSQZ01000001">
    <property type="protein sequence ID" value="SIN68045.1"/>
    <property type="molecule type" value="Genomic_DNA"/>
</dbReference>
<dbReference type="Proteomes" id="UP000185093">
    <property type="component" value="Unassembled WGS sequence"/>
</dbReference>
<dbReference type="PANTHER" id="PTHR43169">
    <property type="entry name" value="EXSB FAMILY PROTEIN"/>
    <property type="match status" value="1"/>
</dbReference>
<evidence type="ECO:0008006" key="3">
    <source>
        <dbReference type="Google" id="ProtNLM"/>
    </source>
</evidence>
<dbReference type="InterPro" id="IPR052188">
    <property type="entry name" value="Ni-pincer_cofactor_biosynth"/>
</dbReference>
<evidence type="ECO:0000313" key="1">
    <source>
        <dbReference type="EMBL" id="SIN68045.1"/>
    </source>
</evidence>
<dbReference type="PANTHER" id="PTHR43169:SF2">
    <property type="entry name" value="NAD_GMP SYNTHASE DOMAIN-CONTAINING PROTEIN"/>
    <property type="match status" value="1"/>
</dbReference>
<dbReference type="CDD" id="cd01990">
    <property type="entry name" value="LarE-like"/>
    <property type="match status" value="1"/>
</dbReference>
<comment type="caution">
    <text evidence="1">The sequence shown here is derived from an EMBL/GenBank/DDBJ whole genome shotgun (WGS) entry which is preliminary data.</text>
</comment>
<dbReference type="InterPro" id="IPR018317">
    <property type="entry name" value="QueC"/>
</dbReference>
<dbReference type="SUPFAM" id="SSF52402">
    <property type="entry name" value="Adenine nucleotide alpha hydrolases-like"/>
    <property type="match status" value="1"/>
</dbReference>
<name>A0ABY1JDA3_9BACT</name>
<accession>A0ABY1JDA3</accession>
<reference evidence="1 2" key="1">
    <citation type="submission" date="2016-11" db="EMBL/GenBank/DDBJ databases">
        <authorList>
            <person name="Varghese N."/>
            <person name="Submissions S."/>
        </authorList>
    </citation>
    <scope>NUCLEOTIDE SEQUENCE [LARGE SCALE GENOMIC DNA]</scope>
    <source>
        <strain evidence="1 2">DSM 20664</strain>
    </source>
</reference>
<dbReference type="Gene3D" id="3.40.50.620">
    <property type="entry name" value="HUPs"/>
    <property type="match status" value="1"/>
</dbReference>
<dbReference type="PIRSF" id="PIRSF006661">
    <property type="entry name" value="PP-lp_UCP006661"/>
    <property type="match status" value="1"/>
</dbReference>
<proteinExistence type="predicted"/>
<sequence>MSKWVCLLDYISNFSNTVVLLSGGTDSSFLTYACTKAKTNVIAVTFSSMLVSKEEVDAASKVARAFGVPHHIIDSDDLNVTEIRQNHPRRCYFCRRHRDELVKSWLKNLEPEKFVVMDGVTASDVGEYRPGLEAAEEDGVLHPLKEVGLEKWEIRRLAQEFGLPFWDKPSSPCLATRFPYLTTLDEDEIARIAEAESCLMSMGLSNVRVRSYHSGVAVVEVAPDDMEKAWALKDNIKNALFSVGFSVVALDLDGHKSGKMDLLMGGVRHDSV</sequence>
<dbReference type="InterPro" id="IPR014729">
    <property type="entry name" value="Rossmann-like_a/b/a_fold"/>
</dbReference>
<evidence type="ECO:0000313" key="2">
    <source>
        <dbReference type="Proteomes" id="UP000185093"/>
    </source>
</evidence>
<keyword evidence="2" id="KW-1185">Reference proteome</keyword>
<dbReference type="Pfam" id="PF06508">
    <property type="entry name" value="QueC"/>
    <property type="match status" value="1"/>
</dbReference>
<organism evidence="1 2">
    <name type="scientific">Acetomicrobium flavidum</name>
    <dbReference type="NCBI Taxonomy" id="49896"/>
    <lineage>
        <taxon>Bacteria</taxon>
        <taxon>Thermotogati</taxon>
        <taxon>Synergistota</taxon>
        <taxon>Synergistia</taxon>
        <taxon>Synergistales</taxon>
        <taxon>Acetomicrobiaceae</taxon>
        <taxon>Acetomicrobium</taxon>
    </lineage>
</organism>
<protein>
    <recommendedName>
        <fullName evidence="3">ATP-dependent sacrificial sulfur transferase LarE</fullName>
    </recommendedName>
</protein>
<gene>
    <name evidence="1" type="ORF">SAMN05444368_1127</name>
</gene>
<dbReference type="RefSeq" id="WP_074199547.1">
    <property type="nucleotide sequence ID" value="NZ_FSQZ01000001.1"/>
</dbReference>
<dbReference type="NCBIfam" id="TIGR00268">
    <property type="entry name" value="ATP-dependent sacrificial sulfur transferase LarE"/>
    <property type="match status" value="1"/>
</dbReference>
<dbReference type="InterPro" id="IPR005232">
    <property type="entry name" value="LarE"/>
</dbReference>